<organism evidence="1 2">
    <name type="scientific">Cereibacter sphaeroides</name>
    <name type="common">Rhodobacter sphaeroides</name>
    <dbReference type="NCBI Taxonomy" id="1063"/>
    <lineage>
        <taxon>Bacteria</taxon>
        <taxon>Pseudomonadati</taxon>
        <taxon>Pseudomonadota</taxon>
        <taxon>Alphaproteobacteria</taxon>
        <taxon>Rhodobacterales</taxon>
        <taxon>Paracoccaceae</taxon>
        <taxon>Cereibacter</taxon>
    </lineage>
</organism>
<sequence>MTHTAFRRVALGAATRAEMYALFGRYDDAPYDAKKASGALWAGEWFEIEPDCYDLMLEVMPPLFYRRGMFGMSEFKAGDVTMVFCEIPFNGITRYFAGYCDMSVPGSPDQLRQAIVDREIADDARTPRREEALEIIWNATHPDFKGFAGSLNPAAFPPDMRGKRSILVNGGGAGTVLTLLEYLDDDQIADKLKLKRIFVRDTYA</sequence>
<proteinExistence type="predicted"/>
<gene>
    <name evidence="1" type="ORF">DI533_21695</name>
</gene>
<dbReference type="AlphaFoldDB" id="A0A2W5RVF8"/>
<evidence type="ECO:0000313" key="1">
    <source>
        <dbReference type="EMBL" id="PZQ94668.1"/>
    </source>
</evidence>
<accession>A0A2W5RVF8</accession>
<dbReference type="Pfam" id="PF07215">
    <property type="entry name" value="DUF1419"/>
    <property type="match status" value="1"/>
</dbReference>
<reference evidence="1 2" key="1">
    <citation type="submission" date="2017-08" db="EMBL/GenBank/DDBJ databases">
        <title>Infants hospitalized years apart are colonized by the same room-sourced microbial strains.</title>
        <authorList>
            <person name="Brooks B."/>
            <person name="Olm M.R."/>
            <person name="Firek B.A."/>
            <person name="Baker R."/>
            <person name="Thomas B.C."/>
            <person name="Morowitz M.J."/>
            <person name="Banfield J.F."/>
        </authorList>
    </citation>
    <scope>NUCLEOTIDE SEQUENCE [LARGE SCALE GENOMIC DNA]</scope>
    <source>
        <strain evidence="1">S2_003_000_R2_11</strain>
    </source>
</reference>
<dbReference type="EMBL" id="QFQS01000015">
    <property type="protein sequence ID" value="PZQ94668.1"/>
    <property type="molecule type" value="Genomic_DNA"/>
</dbReference>
<dbReference type="Proteomes" id="UP000248975">
    <property type="component" value="Unassembled WGS sequence"/>
</dbReference>
<evidence type="ECO:0000313" key="2">
    <source>
        <dbReference type="Proteomes" id="UP000248975"/>
    </source>
</evidence>
<evidence type="ECO:0008006" key="3">
    <source>
        <dbReference type="Google" id="ProtNLM"/>
    </source>
</evidence>
<name>A0A2W5RVF8_CERSP</name>
<comment type="caution">
    <text evidence="1">The sequence shown here is derived from an EMBL/GenBank/DDBJ whole genome shotgun (WGS) entry which is preliminary data.</text>
</comment>
<protein>
    <recommendedName>
        <fullName evidence="3">DUF1419 domain-containing protein</fullName>
    </recommendedName>
</protein>
<dbReference type="InterPro" id="IPR009862">
    <property type="entry name" value="DUF1419"/>
</dbReference>